<dbReference type="PANTHER" id="PTHR43806">
    <property type="entry name" value="PEPTIDASE S8"/>
    <property type="match status" value="1"/>
</dbReference>
<dbReference type="InterPro" id="IPR000209">
    <property type="entry name" value="Peptidase_S8/S53_dom"/>
</dbReference>
<evidence type="ECO:0000259" key="5">
    <source>
        <dbReference type="Pfam" id="PF00082"/>
    </source>
</evidence>
<comment type="similarity">
    <text evidence="1">Belongs to the peptidase S8 family.</text>
</comment>
<dbReference type="PANTHER" id="PTHR43806:SF11">
    <property type="entry name" value="CEREVISIN-RELATED"/>
    <property type="match status" value="1"/>
</dbReference>
<dbReference type="SUPFAM" id="SSF52743">
    <property type="entry name" value="Subtilisin-like"/>
    <property type="match status" value="1"/>
</dbReference>
<keyword evidence="4" id="KW-0720">Serine protease</keyword>
<protein>
    <submittedName>
        <fullName evidence="6">Subtilase family protein</fullName>
    </submittedName>
</protein>
<evidence type="ECO:0000313" key="6">
    <source>
        <dbReference type="EMBL" id="SFU53129.1"/>
    </source>
</evidence>
<name>A0A1I7GXF7_9FLAO</name>
<dbReference type="Pfam" id="PF00082">
    <property type="entry name" value="Peptidase_S8"/>
    <property type="match status" value="1"/>
</dbReference>
<dbReference type="Proteomes" id="UP000199138">
    <property type="component" value="Unassembled WGS sequence"/>
</dbReference>
<keyword evidence="3" id="KW-0378">Hydrolase</keyword>
<dbReference type="STRING" id="1224947.SAMN05216480_10670"/>
<keyword evidence="2" id="KW-0645">Protease</keyword>
<evidence type="ECO:0000256" key="2">
    <source>
        <dbReference type="ARBA" id="ARBA00022670"/>
    </source>
</evidence>
<dbReference type="Gene3D" id="3.40.50.200">
    <property type="entry name" value="Peptidase S8/S53 domain"/>
    <property type="match status" value="1"/>
</dbReference>
<evidence type="ECO:0000256" key="3">
    <source>
        <dbReference type="ARBA" id="ARBA00022801"/>
    </source>
</evidence>
<feature type="domain" description="Peptidase S8/S53" evidence="5">
    <location>
        <begin position="182"/>
        <end position="382"/>
    </location>
</feature>
<reference evidence="6 7" key="1">
    <citation type="submission" date="2016-10" db="EMBL/GenBank/DDBJ databases">
        <authorList>
            <person name="de Groot N.N."/>
        </authorList>
    </citation>
    <scope>NUCLEOTIDE SEQUENCE [LARGE SCALE GENOMIC DNA]</scope>
    <source>
        <strain evidence="6 7">CGMCC 1.12333</strain>
    </source>
</reference>
<evidence type="ECO:0000256" key="1">
    <source>
        <dbReference type="ARBA" id="ARBA00011073"/>
    </source>
</evidence>
<dbReference type="InterPro" id="IPR036852">
    <property type="entry name" value="Peptidase_S8/S53_dom_sf"/>
</dbReference>
<proteinExistence type="inferred from homology"/>
<dbReference type="OrthoDB" id="9798386at2"/>
<evidence type="ECO:0000313" key="7">
    <source>
        <dbReference type="Proteomes" id="UP000199138"/>
    </source>
</evidence>
<organism evidence="6 7">
    <name type="scientific">Pustulibacterium marinum</name>
    <dbReference type="NCBI Taxonomy" id="1224947"/>
    <lineage>
        <taxon>Bacteria</taxon>
        <taxon>Pseudomonadati</taxon>
        <taxon>Bacteroidota</taxon>
        <taxon>Flavobacteriia</taxon>
        <taxon>Flavobacteriales</taxon>
        <taxon>Flavobacteriaceae</taxon>
        <taxon>Pustulibacterium</taxon>
    </lineage>
</organism>
<dbReference type="GO" id="GO:0006508">
    <property type="term" value="P:proteolysis"/>
    <property type="evidence" value="ECO:0007669"/>
    <property type="project" value="UniProtKB-KW"/>
</dbReference>
<dbReference type="GO" id="GO:0004252">
    <property type="term" value="F:serine-type endopeptidase activity"/>
    <property type="evidence" value="ECO:0007669"/>
    <property type="project" value="InterPro"/>
</dbReference>
<dbReference type="AlphaFoldDB" id="A0A1I7GXF7"/>
<keyword evidence="7" id="KW-1185">Reference proteome</keyword>
<dbReference type="RefSeq" id="WP_093024967.1">
    <property type="nucleotide sequence ID" value="NZ_FPBK01000006.1"/>
</dbReference>
<evidence type="ECO:0000256" key="4">
    <source>
        <dbReference type="ARBA" id="ARBA00022825"/>
    </source>
</evidence>
<gene>
    <name evidence="6" type="ORF">SAMN05216480_10670</name>
</gene>
<dbReference type="InterPro" id="IPR050131">
    <property type="entry name" value="Peptidase_S8_subtilisin-like"/>
</dbReference>
<dbReference type="EMBL" id="FPBK01000006">
    <property type="protein sequence ID" value="SFU53129.1"/>
    <property type="molecule type" value="Genomic_DNA"/>
</dbReference>
<accession>A0A1I7GXF7</accession>
<sequence>MISIAIKIKGFENLPYDDTVNYYLRKESKDWSSFISKYPNFILKPRITSVPSKKIKTIQDETKRLTVLDNINLLSYYTLYNVDENDIDLIFNELHNVNNIEPLYWETSNPIKVLSSGNEIVTTEPLYSQQLYLHNQSGINIDHVRNIDGNRGEYLNIKIIEEGVFIQHQDFFGLNLSTVGNNTNNDGVGTAVASIIAAQDNGFGMMGITPSLSNMQIFSPSSNGGKLGALIYAIITSHDNSLILISDQFSGFNGQPNMPYEVAEDLRDAIKLAIARDIIIIQSAGDGGLNLDEFEDYLGRRIFDIQSADYDKSNSIMVAASKYDSIAKQHTKADFTNYGTCVSGFAQGEDVLVGTRDATSALPYYGLKSGTALSAAIVAGSILSFKGMVLSEKTFNFKMRMLLQIWSFCCIDGVNVSNMPKMNKFYSFLKDVVDIYSRDYIGDTGNRNITSKLQSPDIIISERFIVDPQAEFGTGSGKENKFLNVNVEYGQDNYCYVRLLNRSANTALSNIVNLYYNNASPLASPKSWKLIGQAFVPKIEPGVITVSPAIRWASNKLPKKGHYCFIVLIDNVFDQTPNPYDIHTSKQFLDFIKNNNNAIWRNFNVVDNNPNNSTHPSREINETDFVLDFFYNEELSLVVNSDIPSSAILQFEFPDEMSPYMECNTEASQYRANMKILKLRTPCRHTYIIKNKILNIMKAAPFNLQYYIPRNERESEYKVELIQYYKDEEIGRVTWSIKSISQDN</sequence>